<dbReference type="InterPro" id="IPR001453">
    <property type="entry name" value="MoaB/Mog_dom"/>
</dbReference>
<evidence type="ECO:0000313" key="4">
    <source>
        <dbReference type="EMBL" id="SDM91532.1"/>
    </source>
</evidence>
<dbReference type="SUPFAM" id="SSF63867">
    <property type="entry name" value="MoeA C-terminal domain-like"/>
    <property type="match status" value="1"/>
</dbReference>
<accession>A0A1G9X4A2</accession>
<feature type="domain" description="MoaB/Mog" evidence="3">
    <location>
        <begin position="186"/>
        <end position="321"/>
    </location>
</feature>
<dbReference type="OrthoDB" id="31371at2157"/>
<dbReference type="STRING" id="996166.SAMN05192554_109144"/>
<evidence type="ECO:0000313" key="5">
    <source>
        <dbReference type="Proteomes" id="UP000199370"/>
    </source>
</evidence>
<dbReference type="GO" id="GO:0006777">
    <property type="term" value="P:Mo-molybdopterin cofactor biosynthetic process"/>
    <property type="evidence" value="ECO:0007669"/>
    <property type="project" value="UniProtKB-KW"/>
</dbReference>
<dbReference type="InterPro" id="IPR036688">
    <property type="entry name" value="MoeA_C_domain_IV_sf"/>
</dbReference>
<organism evidence="4 5">
    <name type="scientific">Haloarchaeobius iranensis</name>
    <dbReference type="NCBI Taxonomy" id="996166"/>
    <lineage>
        <taxon>Archaea</taxon>
        <taxon>Methanobacteriati</taxon>
        <taxon>Methanobacteriota</taxon>
        <taxon>Stenosarchaea group</taxon>
        <taxon>Halobacteria</taxon>
        <taxon>Halobacteriales</taxon>
        <taxon>Halorubellaceae</taxon>
        <taxon>Haloarchaeobius</taxon>
    </lineage>
</organism>
<dbReference type="PANTHER" id="PTHR10192">
    <property type="entry name" value="MOLYBDOPTERIN BIOSYNTHESIS PROTEIN"/>
    <property type="match status" value="1"/>
</dbReference>
<dbReference type="InterPro" id="IPR036425">
    <property type="entry name" value="MoaB/Mog-like_dom_sf"/>
</dbReference>
<evidence type="ECO:0000259" key="3">
    <source>
        <dbReference type="SMART" id="SM00852"/>
    </source>
</evidence>
<keyword evidence="4" id="KW-0808">Transferase</keyword>
<dbReference type="Gene3D" id="2.40.340.10">
    <property type="entry name" value="MoeA, C-terminal, domain IV"/>
    <property type="match status" value="1"/>
</dbReference>
<dbReference type="InterPro" id="IPR038987">
    <property type="entry name" value="MoeA-like"/>
</dbReference>
<sequence>MDERRRESGFRERTRIDEARAALRERVAAVDRTETVAVAAADGRTLAESVASTRPVPGESRAAVDGFAVSASATFGASDRSPALLAAGGSIGDTEDMRGARRVDAGDPLPSGVDAVVPVGGATRVDDTVEVFDPVAVCDGVAAVGSDVAADEPLYEPGHRLRPPDLGLLLAAGVETVAVGDRSRVAVVPTGDGLVTAEPGPGESVETDSLTVARLVERWGGVAERREPVPADRTAIADALRDAAAAADIVATTGGSGLGQDDLVPDALAGVGDLDVHGVAATPGESLGLGAVDETPVVVLPGGPAACVVGAMQFLRPAVTWADGREHEEPPTGPAMLARKVPSEPGVRTYVRVRFDAEGGQRVAVPIRSDGPLSHASVGLADGWVEIREGIEGLPEGDLVAVQRWGWSP</sequence>
<dbReference type="SUPFAM" id="SSF63882">
    <property type="entry name" value="MoeA N-terminal region -like"/>
    <property type="match status" value="1"/>
</dbReference>
<dbReference type="Pfam" id="PF00994">
    <property type="entry name" value="MoCF_biosynth"/>
    <property type="match status" value="1"/>
</dbReference>
<dbReference type="EMBL" id="FNIA01000009">
    <property type="protein sequence ID" value="SDM91532.1"/>
    <property type="molecule type" value="Genomic_DNA"/>
</dbReference>
<gene>
    <name evidence="4" type="ORF">SAMN05192554_109144</name>
</gene>
<dbReference type="InterPro" id="IPR005110">
    <property type="entry name" value="MoeA_linker/N"/>
</dbReference>
<dbReference type="Gene3D" id="2.170.190.11">
    <property type="entry name" value="Molybdopterin biosynthesis moea protein, domain 3"/>
    <property type="match status" value="1"/>
</dbReference>
<keyword evidence="5" id="KW-1185">Reference proteome</keyword>
<dbReference type="SMART" id="SM00852">
    <property type="entry name" value="MoCF_biosynth"/>
    <property type="match status" value="1"/>
</dbReference>
<dbReference type="CDD" id="cd00887">
    <property type="entry name" value="MoeA"/>
    <property type="match status" value="1"/>
</dbReference>
<dbReference type="Gene3D" id="3.90.105.10">
    <property type="entry name" value="Molybdopterin biosynthesis moea protein, domain 2"/>
    <property type="match status" value="1"/>
</dbReference>
<reference evidence="4 5" key="1">
    <citation type="submission" date="2016-10" db="EMBL/GenBank/DDBJ databases">
        <authorList>
            <person name="de Groot N.N."/>
        </authorList>
    </citation>
    <scope>NUCLEOTIDE SEQUENCE [LARGE SCALE GENOMIC DNA]</scope>
    <source>
        <strain evidence="5">EB21,IBRC-M 10013,KCTC 4048</strain>
    </source>
</reference>
<evidence type="ECO:0000256" key="1">
    <source>
        <dbReference type="ARBA" id="ARBA00005046"/>
    </source>
</evidence>
<keyword evidence="2" id="KW-0501">Molybdenum cofactor biosynthesis</keyword>
<dbReference type="RefSeq" id="WP_089733428.1">
    <property type="nucleotide sequence ID" value="NZ_FNIA01000009.1"/>
</dbReference>
<protein>
    <submittedName>
        <fullName evidence="4">Molybdopterin molybdotransferase</fullName>
    </submittedName>
</protein>
<dbReference type="InterPro" id="IPR005111">
    <property type="entry name" value="MoeA_C_domain_IV"/>
</dbReference>
<dbReference type="Gene3D" id="3.40.980.10">
    <property type="entry name" value="MoaB/Mog-like domain"/>
    <property type="match status" value="1"/>
</dbReference>
<dbReference type="Pfam" id="PF03453">
    <property type="entry name" value="MoeA_N"/>
    <property type="match status" value="1"/>
</dbReference>
<name>A0A1G9X4A2_9EURY</name>
<dbReference type="SUPFAM" id="SSF53218">
    <property type="entry name" value="Molybdenum cofactor biosynthesis proteins"/>
    <property type="match status" value="1"/>
</dbReference>
<dbReference type="GO" id="GO:0005737">
    <property type="term" value="C:cytoplasm"/>
    <property type="evidence" value="ECO:0007669"/>
    <property type="project" value="TreeGrafter"/>
</dbReference>
<dbReference type="AlphaFoldDB" id="A0A1G9X4A2"/>
<dbReference type="PANTHER" id="PTHR10192:SF19">
    <property type="entry name" value="MOLYBDOPTERIN BIOSYNTHESIS PROTEIN MJ0666-RELATED"/>
    <property type="match status" value="1"/>
</dbReference>
<dbReference type="InterPro" id="IPR036135">
    <property type="entry name" value="MoeA_linker/N_sf"/>
</dbReference>
<dbReference type="GO" id="GO:0061599">
    <property type="term" value="F:molybdopterin molybdotransferase activity"/>
    <property type="evidence" value="ECO:0007669"/>
    <property type="project" value="TreeGrafter"/>
</dbReference>
<proteinExistence type="predicted"/>
<dbReference type="Pfam" id="PF03454">
    <property type="entry name" value="MoeA_C"/>
    <property type="match status" value="1"/>
</dbReference>
<dbReference type="UniPathway" id="UPA00344"/>
<dbReference type="Proteomes" id="UP000199370">
    <property type="component" value="Unassembled WGS sequence"/>
</dbReference>
<evidence type="ECO:0000256" key="2">
    <source>
        <dbReference type="ARBA" id="ARBA00023150"/>
    </source>
</evidence>
<comment type="pathway">
    <text evidence="1">Cofactor biosynthesis; molybdopterin biosynthesis.</text>
</comment>